<name>A0A645I822_9ZZZZ</name>
<protein>
    <submittedName>
        <fullName evidence="2">Uncharacterized protein</fullName>
    </submittedName>
</protein>
<feature type="region of interest" description="Disordered" evidence="1">
    <location>
        <begin position="70"/>
        <end position="98"/>
    </location>
</feature>
<dbReference type="AlphaFoldDB" id="A0A645I822"/>
<comment type="caution">
    <text evidence="2">The sequence shown here is derived from an EMBL/GenBank/DDBJ whole genome shotgun (WGS) entry which is preliminary data.</text>
</comment>
<accession>A0A645I822</accession>
<evidence type="ECO:0000256" key="1">
    <source>
        <dbReference type="SAM" id="MobiDB-lite"/>
    </source>
</evidence>
<reference evidence="2" key="1">
    <citation type="submission" date="2019-08" db="EMBL/GenBank/DDBJ databases">
        <authorList>
            <person name="Kucharzyk K."/>
            <person name="Murdoch R.W."/>
            <person name="Higgins S."/>
            <person name="Loffler F."/>
        </authorList>
    </citation>
    <scope>NUCLEOTIDE SEQUENCE</scope>
</reference>
<sequence>MEVCGVFHAGGKQAPALLTFAFPVKLLPPLGEKAEGGLAAGQQLHPLARLIESVPRGGILPGEVVTAGPQQAGHRLGRAGKQGVGVDAGCRQGQQAHG</sequence>
<dbReference type="EMBL" id="VSSQ01103591">
    <property type="protein sequence ID" value="MPN44464.1"/>
    <property type="molecule type" value="Genomic_DNA"/>
</dbReference>
<organism evidence="2">
    <name type="scientific">bioreactor metagenome</name>
    <dbReference type="NCBI Taxonomy" id="1076179"/>
    <lineage>
        <taxon>unclassified sequences</taxon>
        <taxon>metagenomes</taxon>
        <taxon>ecological metagenomes</taxon>
    </lineage>
</organism>
<evidence type="ECO:0000313" key="2">
    <source>
        <dbReference type="EMBL" id="MPN44464.1"/>
    </source>
</evidence>
<gene>
    <name evidence="2" type="ORF">SDC9_192029</name>
</gene>
<proteinExistence type="predicted"/>